<reference evidence="1" key="1">
    <citation type="submission" date="2022-11" db="EMBL/GenBank/DDBJ databases">
        <title>Genome Sequence of Boeremia exigua.</title>
        <authorList>
            <person name="Buettner E."/>
        </authorList>
    </citation>
    <scope>NUCLEOTIDE SEQUENCE</scope>
    <source>
        <strain evidence="1">CU02</strain>
    </source>
</reference>
<gene>
    <name evidence="1" type="ORF">OPT61_g9648</name>
</gene>
<sequence>MRDLSPLTATPKSPHDSGDEENVLPSGGDTSDIEDPEPEPYPRRRNTLRKRLTNGFQPGFLIGNSLGVERHGTNRRRHHDTLPPHFPSNPRTSQHSSAPRVLVQSPTLPLRPQNSGVRKSGSRSSLRSAASFERPLRRQSWRNGKSIPGLKGYQVQYIGVSGIKDRLKERTAEKRRDKIRKSIGSRYYVEPNGPMSPH</sequence>
<protein>
    <submittedName>
        <fullName evidence="1">Uncharacterized protein</fullName>
    </submittedName>
</protein>
<keyword evidence="2" id="KW-1185">Reference proteome</keyword>
<name>A0ACC2HTZ7_9PLEO</name>
<dbReference type="Proteomes" id="UP001153331">
    <property type="component" value="Unassembled WGS sequence"/>
</dbReference>
<comment type="caution">
    <text evidence="1">The sequence shown here is derived from an EMBL/GenBank/DDBJ whole genome shotgun (WGS) entry which is preliminary data.</text>
</comment>
<proteinExistence type="predicted"/>
<accession>A0ACC2HTZ7</accession>
<dbReference type="EMBL" id="JAPHNI010001220">
    <property type="protein sequence ID" value="KAJ8106268.1"/>
    <property type="molecule type" value="Genomic_DNA"/>
</dbReference>
<evidence type="ECO:0000313" key="1">
    <source>
        <dbReference type="EMBL" id="KAJ8106268.1"/>
    </source>
</evidence>
<organism evidence="1 2">
    <name type="scientific">Boeremia exigua</name>
    <dbReference type="NCBI Taxonomy" id="749465"/>
    <lineage>
        <taxon>Eukaryota</taxon>
        <taxon>Fungi</taxon>
        <taxon>Dikarya</taxon>
        <taxon>Ascomycota</taxon>
        <taxon>Pezizomycotina</taxon>
        <taxon>Dothideomycetes</taxon>
        <taxon>Pleosporomycetidae</taxon>
        <taxon>Pleosporales</taxon>
        <taxon>Pleosporineae</taxon>
        <taxon>Didymellaceae</taxon>
        <taxon>Boeremia</taxon>
    </lineage>
</organism>
<evidence type="ECO:0000313" key="2">
    <source>
        <dbReference type="Proteomes" id="UP001153331"/>
    </source>
</evidence>